<dbReference type="RefSeq" id="WP_108177467.1">
    <property type="nucleotide sequence ID" value="NZ_PZZL01000004.1"/>
</dbReference>
<organism evidence="5 6">
    <name type="scientific">Phreatobacter oligotrophus</name>
    <dbReference type="NCBI Taxonomy" id="1122261"/>
    <lineage>
        <taxon>Bacteria</taxon>
        <taxon>Pseudomonadati</taxon>
        <taxon>Pseudomonadota</taxon>
        <taxon>Alphaproteobacteria</taxon>
        <taxon>Hyphomicrobiales</taxon>
        <taxon>Phreatobacteraceae</taxon>
        <taxon>Phreatobacter</taxon>
    </lineage>
</organism>
<evidence type="ECO:0000256" key="2">
    <source>
        <dbReference type="ARBA" id="ARBA00023125"/>
    </source>
</evidence>
<evidence type="ECO:0000256" key="1">
    <source>
        <dbReference type="ARBA" id="ARBA00023015"/>
    </source>
</evidence>
<dbReference type="InterPro" id="IPR000595">
    <property type="entry name" value="cNMP-bd_dom"/>
</dbReference>
<keyword evidence="2" id="KW-0238">DNA-binding</keyword>
<dbReference type="AlphaFoldDB" id="A0A2T4Z6C3"/>
<gene>
    <name evidence="5" type="ORF">C8P69_104504</name>
</gene>
<evidence type="ECO:0000256" key="3">
    <source>
        <dbReference type="ARBA" id="ARBA00023163"/>
    </source>
</evidence>
<dbReference type="SUPFAM" id="SSF51206">
    <property type="entry name" value="cAMP-binding domain-like"/>
    <property type="match status" value="1"/>
</dbReference>
<proteinExistence type="predicted"/>
<dbReference type="InterPro" id="IPR012318">
    <property type="entry name" value="HTH_CRP"/>
</dbReference>
<evidence type="ECO:0000313" key="5">
    <source>
        <dbReference type="EMBL" id="PTM57450.1"/>
    </source>
</evidence>
<dbReference type="GO" id="GO:0006355">
    <property type="term" value="P:regulation of DNA-templated transcription"/>
    <property type="evidence" value="ECO:0007669"/>
    <property type="project" value="InterPro"/>
</dbReference>
<comment type="caution">
    <text evidence="5">The sequence shown here is derived from an EMBL/GenBank/DDBJ whole genome shotgun (WGS) entry which is preliminary data.</text>
</comment>
<dbReference type="EMBL" id="PZZL01000004">
    <property type="protein sequence ID" value="PTM57450.1"/>
    <property type="molecule type" value="Genomic_DNA"/>
</dbReference>
<dbReference type="InterPro" id="IPR014710">
    <property type="entry name" value="RmlC-like_jellyroll"/>
</dbReference>
<dbReference type="GO" id="GO:0003677">
    <property type="term" value="F:DNA binding"/>
    <property type="evidence" value="ECO:0007669"/>
    <property type="project" value="UniProtKB-KW"/>
</dbReference>
<dbReference type="Proteomes" id="UP000241808">
    <property type="component" value="Unassembled WGS sequence"/>
</dbReference>
<dbReference type="PROSITE" id="PS51063">
    <property type="entry name" value="HTH_CRP_2"/>
    <property type="match status" value="1"/>
</dbReference>
<keyword evidence="3" id="KW-0804">Transcription</keyword>
<dbReference type="Pfam" id="PF00027">
    <property type="entry name" value="cNMP_binding"/>
    <property type="match status" value="1"/>
</dbReference>
<accession>A0A2T4Z6C3</accession>
<dbReference type="Gene3D" id="2.60.120.10">
    <property type="entry name" value="Jelly Rolls"/>
    <property type="match status" value="1"/>
</dbReference>
<feature type="domain" description="HTH crp-type" evidence="4">
    <location>
        <begin position="154"/>
        <end position="228"/>
    </location>
</feature>
<dbReference type="Pfam" id="PF13545">
    <property type="entry name" value="HTH_Crp_2"/>
    <property type="match status" value="1"/>
</dbReference>
<evidence type="ECO:0000313" key="6">
    <source>
        <dbReference type="Proteomes" id="UP000241808"/>
    </source>
</evidence>
<keyword evidence="1" id="KW-0805">Transcription regulation</keyword>
<protein>
    <submittedName>
        <fullName evidence="5">CRP-like cAMP-binding protein</fullName>
    </submittedName>
</protein>
<keyword evidence="6" id="KW-1185">Reference proteome</keyword>
<dbReference type="SUPFAM" id="SSF46785">
    <property type="entry name" value="Winged helix' DNA-binding domain"/>
    <property type="match status" value="1"/>
</dbReference>
<sequence>METRKHIEAKRDDILLTAIARNGPLSEAAQRAILALPSATRRFERGKPIIEQQDHPSHCALLVEGFAAGSQFTHAGRQYTSVRVPGDIMDVYGMALPRPDQDIVALTYCRVAYIPHAALADAAERFAVVNRHIWYTLAMEGLLQRAWIVSMGRRSASRRLAHLICELTVRLRAVGLADDKGFDFPIVQYELADILGISAVHANRAVQGLRALRLISWQKGQMVLPDLPALMRFAEFDAELFASASFEPTS</sequence>
<evidence type="ECO:0000259" key="4">
    <source>
        <dbReference type="PROSITE" id="PS51063"/>
    </source>
</evidence>
<dbReference type="InterPro" id="IPR018490">
    <property type="entry name" value="cNMP-bd_dom_sf"/>
</dbReference>
<dbReference type="OrthoDB" id="7584044at2"/>
<dbReference type="InterPro" id="IPR036390">
    <property type="entry name" value="WH_DNA-bd_sf"/>
</dbReference>
<name>A0A2T4Z6C3_9HYPH</name>
<reference evidence="5 6" key="1">
    <citation type="submission" date="2018-04" db="EMBL/GenBank/DDBJ databases">
        <title>Genomic Encyclopedia of Archaeal and Bacterial Type Strains, Phase II (KMG-II): from individual species to whole genera.</title>
        <authorList>
            <person name="Goeker M."/>
        </authorList>
    </citation>
    <scope>NUCLEOTIDE SEQUENCE [LARGE SCALE GENOMIC DNA]</scope>
    <source>
        <strain evidence="5 6">DSM 25521</strain>
    </source>
</reference>